<evidence type="ECO:0000313" key="5">
    <source>
        <dbReference type="EMBL" id="QDT04593.1"/>
    </source>
</evidence>
<feature type="binding site" evidence="4">
    <location>
        <position position="205"/>
    </location>
    <ligand>
        <name>pyruvate</name>
        <dbReference type="ChEBI" id="CHEBI:15361"/>
    </ligand>
</feature>
<dbReference type="InterPro" id="IPR002220">
    <property type="entry name" value="DapA-like"/>
</dbReference>
<evidence type="ECO:0000256" key="1">
    <source>
        <dbReference type="ARBA" id="ARBA00023239"/>
    </source>
</evidence>
<dbReference type="PANTHER" id="PTHR42849:SF1">
    <property type="entry name" value="N-ACETYLNEURAMINATE LYASE"/>
    <property type="match status" value="1"/>
</dbReference>
<accession>A0A517NBT6</accession>
<organism evidence="5 6">
    <name type="scientific">Rubripirellula lacrimiformis</name>
    <dbReference type="NCBI Taxonomy" id="1930273"/>
    <lineage>
        <taxon>Bacteria</taxon>
        <taxon>Pseudomonadati</taxon>
        <taxon>Planctomycetota</taxon>
        <taxon>Planctomycetia</taxon>
        <taxon>Pirellulales</taxon>
        <taxon>Pirellulaceae</taxon>
        <taxon>Rubripirellula</taxon>
    </lineage>
</organism>
<evidence type="ECO:0000256" key="2">
    <source>
        <dbReference type="PIRNR" id="PIRNR001365"/>
    </source>
</evidence>
<dbReference type="EMBL" id="CP036525">
    <property type="protein sequence ID" value="QDT04593.1"/>
    <property type="molecule type" value="Genomic_DNA"/>
</dbReference>
<dbReference type="Pfam" id="PF00701">
    <property type="entry name" value="DHDPS"/>
    <property type="match status" value="1"/>
</dbReference>
<dbReference type="RefSeq" id="WP_145170291.1">
    <property type="nucleotide sequence ID" value="NZ_CP036525.1"/>
</dbReference>
<dbReference type="PANTHER" id="PTHR42849">
    <property type="entry name" value="N-ACETYLNEURAMINATE LYASE"/>
    <property type="match status" value="1"/>
</dbReference>
<dbReference type="GO" id="GO:0019262">
    <property type="term" value="P:N-acetylneuraminate catabolic process"/>
    <property type="evidence" value="ECO:0007669"/>
    <property type="project" value="TreeGrafter"/>
</dbReference>
<dbReference type="AlphaFoldDB" id="A0A517NBT6"/>
<comment type="similarity">
    <text evidence="2">Belongs to the DapA family.</text>
</comment>
<feature type="active site" description="Schiff-base intermediate with substrate" evidence="3">
    <location>
        <position position="161"/>
    </location>
</feature>
<dbReference type="CDD" id="cd00408">
    <property type="entry name" value="DHDPS-like"/>
    <property type="match status" value="1"/>
</dbReference>
<feature type="binding site" evidence="4">
    <location>
        <position position="45"/>
    </location>
    <ligand>
        <name>pyruvate</name>
        <dbReference type="ChEBI" id="CHEBI:15361"/>
    </ligand>
</feature>
<evidence type="ECO:0000256" key="4">
    <source>
        <dbReference type="PIRSR" id="PIRSR001365-2"/>
    </source>
</evidence>
<keyword evidence="1 2" id="KW-0456">Lyase</keyword>
<dbReference type="GO" id="GO:0005829">
    <property type="term" value="C:cytosol"/>
    <property type="evidence" value="ECO:0007669"/>
    <property type="project" value="TreeGrafter"/>
</dbReference>
<dbReference type="SUPFAM" id="SSF51569">
    <property type="entry name" value="Aldolase"/>
    <property type="match status" value="1"/>
</dbReference>
<evidence type="ECO:0000256" key="3">
    <source>
        <dbReference type="PIRSR" id="PIRSR001365-1"/>
    </source>
</evidence>
<dbReference type="SMART" id="SM01130">
    <property type="entry name" value="DHDPS"/>
    <property type="match status" value="1"/>
</dbReference>
<reference evidence="5 6" key="1">
    <citation type="submission" date="2019-02" db="EMBL/GenBank/DDBJ databases">
        <title>Deep-cultivation of Planctomycetes and their phenomic and genomic characterization uncovers novel biology.</title>
        <authorList>
            <person name="Wiegand S."/>
            <person name="Jogler M."/>
            <person name="Boedeker C."/>
            <person name="Pinto D."/>
            <person name="Vollmers J."/>
            <person name="Rivas-Marin E."/>
            <person name="Kohn T."/>
            <person name="Peeters S.H."/>
            <person name="Heuer A."/>
            <person name="Rast P."/>
            <person name="Oberbeckmann S."/>
            <person name="Bunk B."/>
            <person name="Jeske O."/>
            <person name="Meyerdierks A."/>
            <person name="Storesund J.E."/>
            <person name="Kallscheuer N."/>
            <person name="Luecker S."/>
            <person name="Lage O.M."/>
            <person name="Pohl T."/>
            <person name="Merkel B.J."/>
            <person name="Hornburger P."/>
            <person name="Mueller R.-W."/>
            <person name="Bruemmer F."/>
            <person name="Labrenz M."/>
            <person name="Spormann A.M."/>
            <person name="Op den Camp H."/>
            <person name="Overmann J."/>
            <person name="Amann R."/>
            <person name="Jetten M.S.M."/>
            <person name="Mascher T."/>
            <person name="Medema M.H."/>
            <person name="Devos D.P."/>
            <person name="Kaster A.-K."/>
            <person name="Ovreas L."/>
            <person name="Rohde M."/>
            <person name="Galperin M.Y."/>
            <person name="Jogler C."/>
        </authorList>
    </citation>
    <scope>NUCLEOTIDE SEQUENCE [LARGE SCALE GENOMIC DNA]</scope>
    <source>
        <strain evidence="5 6">K22_7</strain>
    </source>
</reference>
<name>A0A517NBT6_9BACT</name>
<dbReference type="PIRSF" id="PIRSF001365">
    <property type="entry name" value="DHDPS"/>
    <property type="match status" value="1"/>
</dbReference>
<dbReference type="PRINTS" id="PR00146">
    <property type="entry name" value="DHPICSNTHASE"/>
</dbReference>
<dbReference type="OrthoDB" id="9782828at2"/>
<dbReference type="EC" id="4.1.2.-" evidence="5"/>
<dbReference type="KEGG" id="rlc:K227x_29850"/>
<dbReference type="GO" id="GO:0008747">
    <property type="term" value="F:N-acetylneuraminate lyase activity"/>
    <property type="evidence" value="ECO:0007669"/>
    <property type="project" value="TreeGrafter"/>
</dbReference>
<gene>
    <name evidence="5" type="primary">yagE</name>
    <name evidence="5" type="ORF">K227x_29850</name>
</gene>
<keyword evidence="6" id="KW-1185">Reference proteome</keyword>
<feature type="active site" description="Proton donor/acceptor" evidence="3">
    <location>
        <position position="133"/>
    </location>
</feature>
<dbReference type="InterPro" id="IPR013785">
    <property type="entry name" value="Aldolase_TIM"/>
</dbReference>
<dbReference type="Proteomes" id="UP000318538">
    <property type="component" value="Chromosome"/>
</dbReference>
<evidence type="ECO:0000313" key="6">
    <source>
        <dbReference type="Proteomes" id="UP000318538"/>
    </source>
</evidence>
<sequence>MYQGIVPPLVTPLSARDTLDIEGLERLLEHVIAGGVSGVFVLGTTGEAPSLSYRLRRQMITETVRIVNHRIPVLVGVADTSFVESVDLAKHAAESGVDAAVLTTPYYFPAGQTELTAYVQNIAPLIPLPIMLYNMPGLTKVWYEIETLQKLSSIDSIIGVKDSSGDLEYFGKVCQLKSLRTDWSVLIGPEAMLPESVALGGDGGVCGGANALPRLFVDCYEGLRDGDQEKAAKAQADINAFQAIYDIGKYASRHIKATKSALSLLGICSDLPADPFHRFLEPERERVATILRSMGALA</sequence>
<dbReference type="Gene3D" id="3.20.20.70">
    <property type="entry name" value="Aldolase class I"/>
    <property type="match status" value="1"/>
</dbReference>
<protein>
    <submittedName>
        <fullName evidence="5">Putative 2-keto-3-deoxy-galactonate aldolase YagE</fullName>
        <ecNumber evidence="5">4.1.2.-</ecNumber>
    </submittedName>
</protein>
<proteinExistence type="inferred from homology"/>